<accession>A0AAJ2X1P2</accession>
<evidence type="ECO:0000313" key="1">
    <source>
        <dbReference type="EMBL" id="MEC3887200.1"/>
    </source>
</evidence>
<dbReference type="RefSeq" id="WP_323370866.1">
    <property type="nucleotide sequence ID" value="NZ_JAJFNJ020000003.1"/>
</dbReference>
<dbReference type="Proteomes" id="UP001297361">
    <property type="component" value="Unassembled WGS sequence"/>
</dbReference>
<protein>
    <submittedName>
        <fullName evidence="1">Uncharacterized protein</fullName>
    </submittedName>
</protein>
<reference evidence="1" key="1">
    <citation type="submission" date="2021-10" db="EMBL/GenBank/DDBJ databases">
        <authorList>
            <person name="Hussein R."/>
            <person name="Harrison J."/>
            <person name="Studholme D.J."/>
            <person name="Vicente J."/>
            <person name="Grant M."/>
        </authorList>
    </citation>
    <scope>NUCLEOTIDE SEQUENCE</scope>
    <source>
        <strain evidence="1">NCPPB 2970</strain>
    </source>
</reference>
<dbReference type="Gene3D" id="1.20.120.1630">
    <property type="match status" value="1"/>
</dbReference>
<gene>
    <name evidence="1" type="ORF">LLE72_005395</name>
</gene>
<proteinExistence type="predicted"/>
<dbReference type="EMBL" id="JAJFNJ020000003">
    <property type="protein sequence ID" value="MEC3887200.1"/>
    <property type="molecule type" value="Genomic_DNA"/>
</dbReference>
<comment type="caution">
    <text evidence="1">The sequence shown here is derived from an EMBL/GenBank/DDBJ whole genome shotgun (WGS) entry which is preliminary data.</text>
</comment>
<sequence length="49" mass="5460">MSLQQDPALVLVGAYVLAITRLQILPEERALAARFGPAYAAYCRVTPRW</sequence>
<evidence type="ECO:0000313" key="2">
    <source>
        <dbReference type="Proteomes" id="UP001297361"/>
    </source>
</evidence>
<reference evidence="1" key="2">
    <citation type="submission" date="2024-01" db="EMBL/GenBank/DDBJ databases">
        <title>Long-read genome sequencing of X. campestris pv. papavericola.</title>
        <authorList>
            <person name="Hussain R.M.F."/>
            <person name="Greer S."/>
            <person name="Harrison J."/>
            <person name="Grant M."/>
            <person name="Vicente J."/>
            <person name="Studholme D.J."/>
        </authorList>
    </citation>
    <scope>NUCLEOTIDE SEQUENCE</scope>
    <source>
        <strain evidence="1">NCPPB 2970</strain>
    </source>
</reference>
<name>A0AAJ2X1P2_XANCA</name>
<dbReference type="AlphaFoldDB" id="A0AAJ2X1P2"/>
<organism evidence="1 2">
    <name type="scientific">Xanthomonas campestris pv. papavericola</name>
    <dbReference type="NCBI Taxonomy" id="487881"/>
    <lineage>
        <taxon>Bacteria</taxon>
        <taxon>Pseudomonadati</taxon>
        <taxon>Pseudomonadota</taxon>
        <taxon>Gammaproteobacteria</taxon>
        <taxon>Lysobacterales</taxon>
        <taxon>Lysobacteraceae</taxon>
        <taxon>Xanthomonas</taxon>
    </lineage>
</organism>